<dbReference type="RefSeq" id="WP_073097825.1">
    <property type="nucleotide sequence ID" value="NZ_QOVL01000004.1"/>
</dbReference>
<dbReference type="GO" id="GO:0071949">
    <property type="term" value="F:FAD binding"/>
    <property type="evidence" value="ECO:0007669"/>
    <property type="project" value="InterPro"/>
</dbReference>
<name>A0A4V1KSN4_9FLAO</name>
<dbReference type="AlphaFoldDB" id="A0A4V1KSN4"/>
<dbReference type="EMBL" id="QOVL01000004">
    <property type="protein sequence ID" value="RXG32348.1"/>
    <property type="molecule type" value="Genomic_DNA"/>
</dbReference>
<dbReference type="InterPro" id="IPR036188">
    <property type="entry name" value="FAD/NAD-bd_sf"/>
</dbReference>
<dbReference type="STRING" id="1122159.SAMN02745246_01005"/>
<dbReference type="InterPro" id="IPR050816">
    <property type="entry name" value="Flavin-dep_Halogenase_NPB"/>
</dbReference>
<sequence>MPDSMIQTDVLIVGGGPGGASAALSLLNNSNYSVTIIEQSDFNTTRVGEHVSSSIFDLIDYLKLSKSDFRQDSFIPAYASKAYWGSDQVRSVNSIFTTEEATFQLDREKFDFKLIETAAERGATIYPRTKCLDYKQLLDKSWNVSLSHPTEGKFEIHANYLVDASGRSANVCRKVGGILRKNDSLIAVGMFLDLNGESRKFQQILESVELGWWYVACLPDDQMVITFFSDADIISENKIHQLNQWTQLLQQSNQVKNCLPNRQPFSDKLWIRNAQTQISDSKAIERFISVGDAAVSFDPISSMGIGFSISSAIYAAKHIGQELEKGISTSDLYQEDLLQNFNRYLQIKSRYYKEESRWPSSKFWKRRNQ</sequence>
<accession>A0A4V1KSN4</accession>
<dbReference type="PANTHER" id="PTHR43747:SF1">
    <property type="entry name" value="SLR1998 PROTEIN"/>
    <property type="match status" value="1"/>
</dbReference>
<evidence type="ECO:0000313" key="3">
    <source>
        <dbReference type="Proteomes" id="UP000290608"/>
    </source>
</evidence>
<reference evidence="2 3" key="1">
    <citation type="submission" date="2018-07" db="EMBL/GenBank/DDBJ databases">
        <title>Leeuwenhoekiella genomics.</title>
        <authorList>
            <person name="Tahon G."/>
            <person name="Willems A."/>
        </authorList>
    </citation>
    <scope>NUCLEOTIDE SEQUENCE [LARGE SCALE GENOMIC DNA]</scope>
    <source>
        <strain evidence="2 3">LMG 1345</strain>
    </source>
</reference>
<dbReference type="Gene3D" id="3.30.9.100">
    <property type="match status" value="1"/>
</dbReference>
<dbReference type="InterPro" id="IPR002938">
    <property type="entry name" value="FAD-bd"/>
</dbReference>
<comment type="caution">
    <text evidence="2">The sequence shown here is derived from an EMBL/GenBank/DDBJ whole genome shotgun (WGS) entry which is preliminary data.</text>
</comment>
<dbReference type="PANTHER" id="PTHR43747">
    <property type="entry name" value="FAD-BINDING PROTEIN"/>
    <property type="match status" value="1"/>
</dbReference>
<evidence type="ECO:0000313" key="2">
    <source>
        <dbReference type="EMBL" id="RXG32348.1"/>
    </source>
</evidence>
<protein>
    <submittedName>
        <fullName evidence="2">Flavin-dependent dehydrogenase</fullName>
    </submittedName>
</protein>
<dbReference type="NCBIfam" id="NF038171">
    <property type="entry name" value="maturase_LodB"/>
    <property type="match status" value="1"/>
</dbReference>
<dbReference type="Pfam" id="PF01494">
    <property type="entry name" value="FAD_binding_3"/>
    <property type="match status" value="1"/>
</dbReference>
<dbReference type="SUPFAM" id="SSF51905">
    <property type="entry name" value="FAD/NAD(P)-binding domain"/>
    <property type="match status" value="1"/>
</dbReference>
<dbReference type="Gene3D" id="3.50.50.60">
    <property type="entry name" value="FAD/NAD(P)-binding domain"/>
    <property type="match status" value="1"/>
</dbReference>
<evidence type="ECO:0000259" key="1">
    <source>
        <dbReference type="Pfam" id="PF01494"/>
    </source>
</evidence>
<dbReference type="Proteomes" id="UP000290608">
    <property type="component" value="Unassembled WGS sequence"/>
</dbReference>
<proteinExistence type="predicted"/>
<gene>
    <name evidence="2" type="ORF">DSL99_1154</name>
</gene>
<organism evidence="2 3">
    <name type="scientific">Leeuwenhoekiella marinoflava</name>
    <dbReference type="NCBI Taxonomy" id="988"/>
    <lineage>
        <taxon>Bacteria</taxon>
        <taxon>Pseudomonadati</taxon>
        <taxon>Bacteroidota</taxon>
        <taxon>Flavobacteriia</taxon>
        <taxon>Flavobacteriales</taxon>
        <taxon>Flavobacteriaceae</taxon>
        <taxon>Leeuwenhoekiella</taxon>
    </lineage>
</organism>
<feature type="domain" description="FAD-binding" evidence="1">
    <location>
        <begin position="7"/>
        <end position="324"/>
    </location>
</feature>
<dbReference type="PRINTS" id="PR00420">
    <property type="entry name" value="RNGMNOXGNASE"/>
</dbReference>